<keyword evidence="2" id="KW-1185">Reference proteome</keyword>
<dbReference type="AlphaFoldDB" id="A0AAV2A4A2"/>
<reference evidence="1 2" key="1">
    <citation type="submission" date="2024-04" db="EMBL/GenBank/DDBJ databases">
        <authorList>
            <person name="Rising A."/>
            <person name="Reimegard J."/>
            <person name="Sonavane S."/>
            <person name="Akerstrom W."/>
            <person name="Nylinder S."/>
            <person name="Hedman E."/>
            <person name="Kallberg Y."/>
        </authorList>
    </citation>
    <scope>NUCLEOTIDE SEQUENCE [LARGE SCALE GENOMIC DNA]</scope>
</reference>
<dbReference type="Gene3D" id="3.30.710.10">
    <property type="entry name" value="Potassium Channel Kv1.1, Chain A"/>
    <property type="match status" value="1"/>
</dbReference>
<name>A0AAV2A4A2_9ARAC</name>
<dbReference type="Gene3D" id="1.25.40.420">
    <property type="match status" value="1"/>
</dbReference>
<evidence type="ECO:0000313" key="1">
    <source>
        <dbReference type="EMBL" id="CAL1278812.1"/>
    </source>
</evidence>
<proteinExistence type="predicted"/>
<sequence length="118" mass="13777">MQKLVEFLYTGSFTDSETSDFQEVFDLYVADDKYDVKELREICGEKLLSTATTNNACQILQLAQRHGDEELKIRAMDFILFQFDIIEKSLAWKKLITSEFTLASEVWNFCLKHFKNTS</sequence>
<dbReference type="PANTHER" id="PTHR47274:SF3">
    <property type="entry name" value="BTB DOMAIN-CONTAINING PROTEIN"/>
    <property type="match status" value="1"/>
</dbReference>
<evidence type="ECO:0008006" key="3">
    <source>
        <dbReference type="Google" id="ProtNLM"/>
    </source>
</evidence>
<dbReference type="InterPro" id="IPR011333">
    <property type="entry name" value="SKP1/BTB/POZ_sf"/>
</dbReference>
<dbReference type="EMBL" id="CAXIEN010000117">
    <property type="protein sequence ID" value="CAL1278812.1"/>
    <property type="molecule type" value="Genomic_DNA"/>
</dbReference>
<protein>
    <recommendedName>
        <fullName evidence="3">BTB domain-containing protein</fullName>
    </recommendedName>
</protein>
<comment type="caution">
    <text evidence="1">The sequence shown here is derived from an EMBL/GenBank/DDBJ whole genome shotgun (WGS) entry which is preliminary data.</text>
</comment>
<accession>A0AAV2A4A2</accession>
<evidence type="ECO:0000313" key="2">
    <source>
        <dbReference type="Proteomes" id="UP001497382"/>
    </source>
</evidence>
<dbReference type="Proteomes" id="UP001497382">
    <property type="component" value="Unassembled WGS sequence"/>
</dbReference>
<dbReference type="PANTHER" id="PTHR47274">
    <property type="entry name" value="BTB/POZ DOMAIN CONTAINING PROTEIN, EXPRESSED-RELATED"/>
    <property type="match status" value="1"/>
</dbReference>
<organism evidence="1 2">
    <name type="scientific">Larinioides sclopetarius</name>
    <dbReference type="NCBI Taxonomy" id="280406"/>
    <lineage>
        <taxon>Eukaryota</taxon>
        <taxon>Metazoa</taxon>
        <taxon>Ecdysozoa</taxon>
        <taxon>Arthropoda</taxon>
        <taxon>Chelicerata</taxon>
        <taxon>Arachnida</taxon>
        <taxon>Araneae</taxon>
        <taxon>Araneomorphae</taxon>
        <taxon>Entelegynae</taxon>
        <taxon>Araneoidea</taxon>
        <taxon>Araneidae</taxon>
        <taxon>Larinioides</taxon>
    </lineage>
</organism>
<dbReference type="InterPro" id="IPR044784">
    <property type="entry name" value="At1g01640-like"/>
</dbReference>
<gene>
    <name evidence="1" type="ORF">LARSCL_LOCUS10009</name>
</gene>